<gene>
    <name evidence="1" type="ORF">P872_03280</name>
</gene>
<keyword evidence="2" id="KW-1185">Reference proteome</keyword>
<name>U5C0U7_9BACT</name>
<accession>U5C0U7</accession>
<reference evidence="1 2" key="1">
    <citation type="journal article" date="2013" name="Genome Announc.">
        <title>Draft Genome Sequence of the Psychrophilic and Alkaliphilic Rhodonellum psychrophilum Strain GCM71T.</title>
        <authorList>
            <person name="Hauptmann A.L."/>
            <person name="Glaring M.A."/>
            <person name="Hallin P.F."/>
            <person name="Prieme A."/>
            <person name="Stougaard P."/>
        </authorList>
    </citation>
    <scope>NUCLEOTIDE SEQUENCE [LARGE SCALE GENOMIC DNA]</scope>
    <source>
        <strain evidence="1 2">GCM71</strain>
    </source>
</reference>
<dbReference type="eggNOG" id="ENOG502ZAYJ">
    <property type="taxonomic scope" value="Bacteria"/>
</dbReference>
<evidence type="ECO:0000313" key="2">
    <source>
        <dbReference type="Proteomes" id="UP000016843"/>
    </source>
</evidence>
<proteinExistence type="predicted"/>
<dbReference type="InterPro" id="IPR025366">
    <property type="entry name" value="DUF4270"/>
</dbReference>
<comment type="caution">
    <text evidence="1">The sequence shown here is derived from an EMBL/GenBank/DDBJ whole genome shotgun (WGS) entry which is preliminary data.</text>
</comment>
<protein>
    <recommendedName>
        <fullName evidence="3">DUF4270 domain-containing protein</fullName>
    </recommendedName>
</protein>
<evidence type="ECO:0008006" key="3">
    <source>
        <dbReference type="Google" id="ProtNLM"/>
    </source>
</evidence>
<dbReference type="OrthoDB" id="1092930at2"/>
<dbReference type="PROSITE" id="PS51257">
    <property type="entry name" value="PROKAR_LIPOPROTEIN"/>
    <property type="match status" value="1"/>
</dbReference>
<organism evidence="1 2">
    <name type="scientific">Rhodonellum psychrophilum GCM71 = DSM 17998</name>
    <dbReference type="NCBI Taxonomy" id="1123057"/>
    <lineage>
        <taxon>Bacteria</taxon>
        <taxon>Pseudomonadati</taxon>
        <taxon>Bacteroidota</taxon>
        <taxon>Cytophagia</taxon>
        <taxon>Cytophagales</taxon>
        <taxon>Cytophagaceae</taxon>
        <taxon>Rhodonellum</taxon>
    </lineage>
</organism>
<dbReference type="AlphaFoldDB" id="U5C0U7"/>
<evidence type="ECO:0000313" key="1">
    <source>
        <dbReference type="EMBL" id="ERM83414.1"/>
    </source>
</evidence>
<dbReference type="EMBL" id="AWXR01000013">
    <property type="protein sequence ID" value="ERM83414.1"/>
    <property type="molecule type" value="Genomic_DNA"/>
</dbReference>
<sequence length="444" mass="48718">MPAKLAGGLFISLTIASSCSDPSNIGLDLDPNNNQIGVFFTEIPLSASMVLLDSFNTTNQGSFVVGGETSAFFGKTEGIGFSRLAINVTAPLPRQEAILDSVKFNFQVESATGTNFSTPKSLKVHLLTEGIQDTSYYSFDRLEFDPVSIAENSFNFSARKDTLVSTKVKDEFAAFLFQEMKKGDAFKDIFSFRRLIQGIAITGNPEQEASISLRVGNTTGISVFYHYQGDTVPTVYPISTAQSRHFNYVKNDRQGTPTEIITQSGKAYDTGEKVGSKSGVGLVLKIDTSPIDAFLDSITNVTFNDISFEIGPLESASADNLPPTFMVMNFTNETNRVLTRFDGEPLSIQADGQAQQGVDPNGNIVPAVLAPALLAYFSESKVYNQRITSYINSVYRSNLQRNDWILYPNSPGTAGDDFKKSFKEFVVNKNNIKLKIYYSKIRAL</sequence>
<dbReference type="Proteomes" id="UP000016843">
    <property type="component" value="Unassembled WGS sequence"/>
</dbReference>
<dbReference type="Pfam" id="PF14092">
    <property type="entry name" value="DUF4270"/>
    <property type="match status" value="1"/>
</dbReference>